<comment type="caution">
    <text evidence="1">The sequence shown here is derived from an EMBL/GenBank/DDBJ whole genome shotgun (WGS) entry which is preliminary data.</text>
</comment>
<dbReference type="EMBL" id="JAQQXQ010000007">
    <property type="protein sequence ID" value="MDC8754957.1"/>
    <property type="molecule type" value="Genomic_DNA"/>
</dbReference>
<dbReference type="InterPro" id="IPR010319">
    <property type="entry name" value="Transglutaminase-like_Cys_pept"/>
</dbReference>
<evidence type="ECO:0000313" key="1">
    <source>
        <dbReference type="EMBL" id="MDC8754957.1"/>
    </source>
</evidence>
<reference evidence="1 2" key="1">
    <citation type="submission" date="2022-10" db="EMBL/GenBank/DDBJ databases">
        <title>Erythrobacter sp. sf7 Genome sequencing.</title>
        <authorList>
            <person name="Park S."/>
        </authorList>
    </citation>
    <scope>NUCLEOTIDE SEQUENCE [LARGE SCALE GENOMIC DNA]</scope>
    <source>
        <strain evidence="2">sf7</strain>
    </source>
</reference>
<dbReference type="InterPro" id="IPR038765">
    <property type="entry name" value="Papain-like_cys_pep_sf"/>
</dbReference>
<dbReference type="PANTHER" id="PTHR39327:SF1">
    <property type="entry name" value="BLR5470 PROTEIN"/>
    <property type="match status" value="1"/>
</dbReference>
<dbReference type="SUPFAM" id="SSF54001">
    <property type="entry name" value="Cysteine proteinases"/>
    <property type="match status" value="1"/>
</dbReference>
<accession>A0ABT5JQA5</accession>
<protein>
    <submittedName>
        <fullName evidence="1">Transglutaminase-like cysteine peptidase</fullName>
    </submittedName>
</protein>
<proteinExistence type="predicted"/>
<keyword evidence="2" id="KW-1185">Reference proteome</keyword>
<evidence type="ECO:0000313" key="2">
    <source>
        <dbReference type="Proteomes" id="UP001216558"/>
    </source>
</evidence>
<name>A0ABT5JQA5_9SPHN</name>
<dbReference type="Proteomes" id="UP001216558">
    <property type="component" value="Unassembled WGS sequence"/>
</dbReference>
<gene>
    <name evidence="1" type="ORF">OIK40_09930</name>
</gene>
<dbReference type="Gene3D" id="3.10.620.30">
    <property type="match status" value="1"/>
</dbReference>
<dbReference type="Pfam" id="PF06035">
    <property type="entry name" value="Peptidase_C93"/>
    <property type="match status" value="1"/>
</dbReference>
<sequence>MAAPATVTGIGADKASAILGGQPSALELISMQQADILQPAGSAELSAFSDVEQAPQALNATNLMCPWGSLAPVTVREELSDGRDPASDDFLGSSRVYIGFTPLDDEWRRVSEKSSARSVRGLVARHAQESDFDHLARVNAWVNRKIEFVEDQTLYGMSEYWATAAETLRLSKGDCEDFAILKYQILVDSGVDPGSIYLTLVWDAIRRRDHAVLIVRLEDAYYMLDSDSDRVLPADTSYEYAARMSFSQRSAWVHGYTTKPDEGRGATTKRLAYFSDSAVSNAFATGFNK</sequence>
<dbReference type="PANTHER" id="PTHR39327">
    <property type="match status" value="1"/>
</dbReference>
<organism evidence="1 2">
    <name type="scientific">Erythrobacter fulvus</name>
    <dbReference type="NCBI Taxonomy" id="2987523"/>
    <lineage>
        <taxon>Bacteria</taxon>
        <taxon>Pseudomonadati</taxon>
        <taxon>Pseudomonadota</taxon>
        <taxon>Alphaproteobacteria</taxon>
        <taxon>Sphingomonadales</taxon>
        <taxon>Erythrobacteraceae</taxon>
        <taxon>Erythrobacter/Porphyrobacter group</taxon>
        <taxon>Erythrobacter</taxon>
    </lineage>
</organism>
<dbReference type="RefSeq" id="WP_273678172.1">
    <property type="nucleotide sequence ID" value="NZ_JAQQXQ010000007.1"/>
</dbReference>